<reference evidence="2 3" key="1">
    <citation type="submission" date="2015-10" db="EMBL/GenBank/DDBJ databases">
        <title>Draft genome sequence of Streptomyces sp. RV15, isolated from a marine sponge.</title>
        <authorList>
            <person name="Ruckert C."/>
            <person name="Abdelmohsen U.R."/>
            <person name="Winkler A."/>
            <person name="Hentschel U."/>
            <person name="Kalinowski J."/>
            <person name="Kampfer P."/>
            <person name="Glaeser S."/>
        </authorList>
    </citation>
    <scope>NUCLEOTIDE SEQUENCE [LARGE SCALE GENOMIC DNA]</scope>
    <source>
        <strain evidence="2 3">RV15</strain>
    </source>
</reference>
<dbReference type="Gene3D" id="1.20.1260.10">
    <property type="match status" value="1"/>
</dbReference>
<dbReference type="AlphaFoldDB" id="A0A101V044"/>
<organism evidence="2 3">
    <name type="scientific">Streptomyces dysideae</name>
    <dbReference type="NCBI Taxonomy" id="909626"/>
    <lineage>
        <taxon>Bacteria</taxon>
        <taxon>Bacillati</taxon>
        <taxon>Actinomycetota</taxon>
        <taxon>Actinomycetes</taxon>
        <taxon>Kitasatosporales</taxon>
        <taxon>Streptomycetaceae</taxon>
        <taxon>Streptomyces</taxon>
    </lineage>
</organism>
<dbReference type="EMBL" id="LMXB01000045">
    <property type="protein sequence ID" value="KUO20056.1"/>
    <property type="molecule type" value="Genomic_DNA"/>
</dbReference>
<dbReference type="RefSeq" id="WP_067021740.1">
    <property type="nucleotide sequence ID" value="NZ_KQ949083.1"/>
</dbReference>
<dbReference type="Proteomes" id="UP000053260">
    <property type="component" value="Unassembled WGS sequence"/>
</dbReference>
<comment type="caution">
    <text evidence="2">The sequence shown here is derived from an EMBL/GenBank/DDBJ whole genome shotgun (WGS) entry which is preliminary data.</text>
</comment>
<feature type="region of interest" description="Disordered" evidence="1">
    <location>
        <begin position="175"/>
        <end position="215"/>
    </location>
</feature>
<name>A0A101V044_9ACTN</name>
<gene>
    <name evidence="2" type="ORF">AQJ91_16495</name>
</gene>
<evidence type="ECO:0000313" key="3">
    <source>
        <dbReference type="Proteomes" id="UP000053260"/>
    </source>
</evidence>
<dbReference type="InterPro" id="IPR012347">
    <property type="entry name" value="Ferritin-like"/>
</dbReference>
<evidence type="ECO:0000256" key="1">
    <source>
        <dbReference type="SAM" id="MobiDB-lite"/>
    </source>
</evidence>
<evidence type="ECO:0000313" key="2">
    <source>
        <dbReference type="EMBL" id="KUO20056.1"/>
    </source>
</evidence>
<accession>A0A101V044</accession>
<proteinExistence type="predicted"/>
<sequence length="315" mass="34314">MAVTTNALIPALEDARQAHAAVIDRFRSDVNVTPAGPHRSVLEEHMSTTQEHIARIDDRIRVLRPSRPLQDTIQSVGLLARDAVRLARLPWEIGALMAAETVRGRQSVGERRLLRNAKDEYAITARAVAACRAGQSIAEEAQDQAAADLFEALLGQDEELLRRLQDSLAEHAAAVAAEADGGRRPSAEGGPDDAAARTAEEVQGTVTRPEGLPVSGYEQLSVSDITGQLRMLSQVDLTVIEGYERAHADRPEILNTIERLRGSEPWPVYDDMTADQIKARLHSADPAVAGEVLEYERGHRRRSAVITAAEARIAL</sequence>
<dbReference type="OrthoDB" id="4332356at2"/>
<keyword evidence="3" id="KW-1185">Reference proteome</keyword>
<protein>
    <submittedName>
        <fullName evidence="2">Uncharacterized protein</fullName>
    </submittedName>
</protein>